<proteinExistence type="inferred from homology"/>
<keyword evidence="1" id="KW-0067">ATP-binding</keyword>
<sequence length="714" mass="80918">MFLAWFDCCEQYPEARLLTYAELPTRFIYDGKSNVWNKRKKGFAIGRLAHVSPSSGQRYYLRVLLNKVRGPRSYDDIKTVDGIVQPSYEDACYKLGLLDNDQEYIEGLKECSFWASGGYVRKLFVNMLLSESLSMPGLVWEATKDILSEDILYNERRKSRNPDLIMNEEQILNCTLVLIENLLRSKNSSLEKWKTMPKPAENSYSLQENQLLRDELNYPREELLARHDVWLGQLTDEQKCVYEEIMGAVKNKKGGVFFVYGFGGTGKTFLWNILSAANRSKGDVVLNVASSGIASLLLPGGRTAHSRFSLPINPDEFSTCKIQPGSDQAELISRASLIIWDEAPMMSKYCFEALDRSICDIMKTTDETPFGGKVVVFGGDFRQILPVIPKGNRAEIVLAALNASYLWKHCKVLELTRNMRLYSEPDCPDADEIKEFSKWILDLGDGKINEPNNGETMIDIPKDLLISECNDPIESIVSEVYGNTFKDSKDPIFFQERAILCPTNEDVDVINNYMLDRLTGEERIYLSSDSIDPTDTRPKDESVLCPEFLNSIKMSGLPNHSLRLRIGTPVMLLRNLDPTEGLCNGTRLQITQMANHILEAKFITGKRVGEKVFLHRVLLTPSDTKLPFAMRRRQFALKVAFGMTINKSQGQTLGKVGLYLPRPVFSHGQLYVAVSRVKSRKGLKILITDKDGKPQVSTMNVVFKEVFQNLFENN</sequence>
<evidence type="ECO:0000259" key="2">
    <source>
        <dbReference type="Pfam" id="PF05970"/>
    </source>
</evidence>
<keyword evidence="1" id="KW-0227">DNA damage</keyword>
<keyword evidence="1" id="KW-0378">Hydrolase</keyword>
<keyword evidence="1" id="KW-0233">DNA recombination</keyword>
<comment type="similarity">
    <text evidence="1">Belongs to the helicase family.</text>
</comment>
<dbReference type="GO" id="GO:0006281">
    <property type="term" value="P:DNA repair"/>
    <property type="evidence" value="ECO:0007669"/>
    <property type="project" value="UniProtKB-KW"/>
</dbReference>
<evidence type="ECO:0000256" key="1">
    <source>
        <dbReference type="RuleBase" id="RU363044"/>
    </source>
</evidence>
<feature type="domain" description="DNA helicase Pif1-like DEAD-box helicase" evidence="2">
    <location>
        <begin position="233"/>
        <end position="453"/>
    </location>
</feature>
<dbReference type="GO" id="GO:0006310">
    <property type="term" value="P:DNA recombination"/>
    <property type="evidence" value="ECO:0007669"/>
    <property type="project" value="UniProtKB-KW"/>
</dbReference>
<evidence type="ECO:0000259" key="3">
    <source>
        <dbReference type="Pfam" id="PF21530"/>
    </source>
</evidence>
<dbReference type="PANTHER" id="PTHR10492">
    <property type="match status" value="1"/>
</dbReference>
<dbReference type="Pfam" id="PF21530">
    <property type="entry name" value="Pif1_2B_dom"/>
    <property type="match status" value="1"/>
</dbReference>
<dbReference type="GO" id="GO:0016887">
    <property type="term" value="F:ATP hydrolysis activity"/>
    <property type="evidence" value="ECO:0007669"/>
    <property type="project" value="RHEA"/>
</dbReference>
<evidence type="ECO:0000313" key="5">
    <source>
        <dbReference type="Proteomes" id="UP000264353"/>
    </source>
</evidence>
<dbReference type="InterPro" id="IPR010285">
    <property type="entry name" value="DNA_helicase_pif1-like_DEAD"/>
</dbReference>
<protein>
    <recommendedName>
        <fullName evidence="1">ATP-dependent DNA helicase</fullName>
        <ecNumber evidence="1">5.6.2.3</ecNumber>
    </recommendedName>
</protein>
<dbReference type="SUPFAM" id="SSF52540">
    <property type="entry name" value="P-loop containing nucleoside triphosphate hydrolases"/>
    <property type="match status" value="2"/>
</dbReference>
<dbReference type="PANTHER" id="PTHR10492:SF101">
    <property type="entry name" value="ATP-DEPENDENT DNA HELICASE"/>
    <property type="match status" value="1"/>
</dbReference>
<dbReference type="AlphaFoldDB" id="A0A397XR61"/>
<comment type="cofactor">
    <cofactor evidence="1">
        <name>Mg(2+)</name>
        <dbReference type="ChEBI" id="CHEBI:18420"/>
    </cofactor>
</comment>
<comment type="catalytic activity">
    <reaction evidence="1">
        <text>ATP + H2O = ADP + phosphate + H(+)</text>
        <dbReference type="Rhea" id="RHEA:13065"/>
        <dbReference type="ChEBI" id="CHEBI:15377"/>
        <dbReference type="ChEBI" id="CHEBI:15378"/>
        <dbReference type="ChEBI" id="CHEBI:30616"/>
        <dbReference type="ChEBI" id="CHEBI:43474"/>
        <dbReference type="ChEBI" id="CHEBI:456216"/>
        <dbReference type="EC" id="5.6.2.3"/>
    </reaction>
</comment>
<keyword evidence="1" id="KW-0547">Nucleotide-binding</keyword>
<dbReference type="GO" id="GO:0005524">
    <property type="term" value="F:ATP binding"/>
    <property type="evidence" value="ECO:0007669"/>
    <property type="project" value="UniProtKB-KW"/>
</dbReference>
<dbReference type="InterPro" id="IPR027417">
    <property type="entry name" value="P-loop_NTPase"/>
</dbReference>
<organism evidence="4 5">
    <name type="scientific">Brassica campestris</name>
    <name type="common">Field mustard</name>
    <dbReference type="NCBI Taxonomy" id="3711"/>
    <lineage>
        <taxon>Eukaryota</taxon>
        <taxon>Viridiplantae</taxon>
        <taxon>Streptophyta</taxon>
        <taxon>Embryophyta</taxon>
        <taxon>Tracheophyta</taxon>
        <taxon>Spermatophyta</taxon>
        <taxon>Magnoliopsida</taxon>
        <taxon>eudicotyledons</taxon>
        <taxon>Gunneridae</taxon>
        <taxon>Pentapetalae</taxon>
        <taxon>rosids</taxon>
        <taxon>malvids</taxon>
        <taxon>Brassicales</taxon>
        <taxon>Brassicaceae</taxon>
        <taxon>Brassiceae</taxon>
        <taxon>Brassica</taxon>
    </lineage>
</organism>
<keyword evidence="1" id="KW-0234">DNA repair</keyword>
<dbReference type="InterPro" id="IPR049163">
    <property type="entry name" value="Pif1-like_2B_dom"/>
</dbReference>
<dbReference type="Gene3D" id="3.40.50.300">
    <property type="entry name" value="P-loop containing nucleotide triphosphate hydrolases"/>
    <property type="match status" value="1"/>
</dbReference>
<dbReference type="EC" id="5.6.2.3" evidence="1"/>
<keyword evidence="1" id="KW-0347">Helicase</keyword>
<gene>
    <name evidence="4" type="ORF">BRARA_I00529</name>
</gene>
<dbReference type="GO" id="GO:0043139">
    <property type="term" value="F:5'-3' DNA helicase activity"/>
    <property type="evidence" value="ECO:0007669"/>
    <property type="project" value="UniProtKB-EC"/>
</dbReference>
<accession>A0A397XR61</accession>
<reference evidence="4 5" key="1">
    <citation type="submission" date="2018-06" db="EMBL/GenBank/DDBJ databases">
        <title>WGS assembly of Brassica rapa FPsc.</title>
        <authorList>
            <person name="Bowman J."/>
            <person name="Kohchi T."/>
            <person name="Yamato K."/>
            <person name="Jenkins J."/>
            <person name="Shu S."/>
            <person name="Ishizaki K."/>
            <person name="Yamaoka S."/>
            <person name="Nishihama R."/>
            <person name="Nakamura Y."/>
            <person name="Berger F."/>
            <person name="Adam C."/>
            <person name="Aki S."/>
            <person name="Althoff F."/>
            <person name="Araki T."/>
            <person name="Arteaga-Vazquez M."/>
            <person name="Balasubrmanian S."/>
            <person name="Bauer D."/>
            <person name="Boehm C."/>
            <person name="Briginshaw L."/>
            <person name="Caballero-Perez J."/>
            <person name="Catarino B."/>
            <person name="Chen F."/>
            <person name="Chiyoda S."/>
            <person name="Chovatia M."/>
            <person name="Davies K."/>
            <person name="Delmans M."/>
            <person name="Demura T."/>
            <person name="Dierschke T."/>
            <person name="Dolan L."/>
            <person name="Dorantes-Acosta A."/>
            <person name="Eklund D."/>
            <person name="Florent S."/>
            <person name="Flores-Sandoval E."/>
            <person name="Fujiyama A."/>
            <person name="Fukuzawa H."/>
            <person name="Galik B."/>
            <person name="Grimanelli D."/>
            <person name="Grimwood J."/>
            <person name="Grossniklaus U."/>
            <person name="Hamada T."/>
            <person name="Haseloff J."/>
            <person name="Hetherington A."/>
            <person name="Higo A."/>
            <person name="Hirakawa Y."/>
            <person name="Hundley H."/>
            <person name="Ikeda Y."/>
            <person name="Inoue K."/>
            <person name="Inoue S."/>
            <person name="Ishida S."/>
            <person name="Jia Q."/>
            <person name="Kakita M."/>
            <person name="Kanazawa T."/>
            <person name="Kawai Y."/>
            <person name="Kawashima T."/>
            <person name="Kennedy M."/>
            <person name="Kinose K."/>
            <person name="Kinoshita T."/>
            <person name="Kohara Y."/>
            <person name="Koide E."/>
            <person name="Komatsu K."/>
            <person name="Kopischke S."/>
            <person name="Kubo M."/>
            <person name="Kyozuka J."/>
            <person name="Lagercrantz U."/>
            <person name="Lin S."/>
            <person name="Lindquist E."/>
            <person name="Lipzen A."/>
            <person name="Lu C."/>
            <person name="Luna E."/>
            <person name="Martienssen R."/>
            <person name="Minamino N."/>
            <person name="Mizutani M."/>
            <person name="Mizutani M."/>
            <person name="Mochizuki N."/>
            <person name="Monte I."/>
            <person name="Mosher R."/>
            <person name="Nagasaki H."/>
            <person name="Nakagami H."/>
            <person name="Naramoto S."/>
            <person name="Nishitani K."/>
            <person name="Ohtani M."/>
            <person name="Okamoto T."/>
            <person name="Okumura M."/>
            <person name="Phillips J."/>
            <person name="Pollak B."/>
            <person name="Reinders A."/>
            <person name="Roevekamp M."/>
            <person name="Sano R."/>
            <person name="Sawa S."/>
            <person name="Schmid M."/>
            <person name="Shirakawa M."/>
            <person name="Solano R."/>
            <person name="Spunde A."/>
            <person name="Suetsugu N."/>
            <person name="Sugano S."/>
            <person name="Sugiyama A."/>
            <person name="Sun R."/>
            <person name="Suzuki Y."/>
            <person name="Takenaka M."/>
            <person name="Takezawa D."/>
            <person name="Tomogane H."/>
            <person name="Tsuzuki M."/>
            <person name="Ueda T."/>
            <person name="Umeda M."/>
            <person name="Ward J."/>
            <person name="Watanabe Y."/>
            <person name="Yazaki K."/>
            <person name="Yokoyama R."/>
            <person name="Yoshitake Y."/>
            <person name="Yotsui I."/>
            <person name="Zachgo S."/>
            <person name="Schmutz J."/>
        </authorList>
    </citation>
    <scope>NUCLEOTIDE SEQUENCE [LARGE SCALE GENOMIC DNA]</scope>
    <source>
        <strain evidence="5">cv. B-3</strain>
    </source>
</reference>
<dbReference type="FunFam" id="3.40.50.300:FF:002884">
    <property type="entry name" value="ATP-dependent DNA helicase"/>
    <property type="match status" value="1"/>
</dbReference>
<evidence type="ECO:0000313" key="4">
    <source>
        <dbReference type="EMBL" id="RID43682.1"/>
    </source>
</evidence>
<dbReference type="GO" id="GO:0000723">
    <property type="term" value="P:telomere maintenance"/>
    <property type="evidence" value="ECO:0007669"/>
    <property type="project" value="InterPro"/>
</dbReference>
<dbReference type="Pfam" id="PF05970">
    <property type="entry name" value="PIF1"/>
    <property type="match status" value="1"/>
</dbReference>
<dbReference type="EMBL" id="CM010636">
    <property type="protein sequence ID" value="RID43682.1"/>
    <property type="molecule type" value="Genomic_DNA"/>
</dbReference>
<name>A0A397XR61_BRACM</name>
<dbReference type="Proteomes" id="UP000264353">
    <property type="component" value="Chromosome A9"/>
</dbReference>
<dbReference type="CDD" id="cd18809">
    <property type="entry name" value="SF1_C_RecD"/>
    <property type="match status" value="1"/>
</dbReference>
<feature type="domain" description="DNA helicase Pif1-like 2B" evidence="3">
    <location>
        <begin position="547"/>
        <end position="593"/>
    </location>
</feature>